<reference evidence="2 3" key="1">
    <citation type="journal article" date="2011" name="Science">
        <title>Comparative functional genomics of the fission yeasts.</title>
        <authorList>
            <person name="Rhind N."/>
            <person name="Chen Z."/>
            <person name="Yassour M."/>
            <person name="Thompson D.A."/>
            <person name="Haas B.J."/>
            <person name="Habib N."/>
            <person name="Wapinski I."/>
            <person name="Roy S."/>
            <person name="Lin M.F."/>
            <person name="Heiman D.I."/>
            <person name="Young S.K."/>
            <person name="Furuya K."/>
            <person name="Guo Y."/>
            <person name="Pidoux A."/>
            <person name="Chen H.M."/>
            <person name="Robbertse B."/>
            <person name="Goldberg J.M."/>
            <person name="Aoki K."/>
            <person name="Bayne E.H."/>
            <person name="Berlin A.M."/>
            <person name="Desjardins C.A."/>
            <person name="Dobbs E."/>
            <person name="Dukaj L."/>
            <person name="Fan L."/>
            <person name="FitzGerald M.G."/>
            <person name="French C."/>
            <person name="Gujja S."/>
            <person name="Hansen K."/>
            <person name="Keifenheim D."/>
            <person name="Levin J.Z."/>
            <person name="Mosher R.A."/>
            <person name="Mueller C.A."/>
            <person name="Pfiffner J."/>
            <person name="Priest M."/>
            <person name="Russ C."/>
            <person name="Smialowska A."/>
            <person name="Swoboda P."/>
            <person name="Sykes S.M."/>
            <person name="Vaughn M."/>
            <person name="Vengrova S."/>
            <person name="Yoder R."/>
            <person name="Zeng Q."/>
            <person name="Allshire R."/>
            <person name="Baulcombe D."/>
            <person name="Birren B.W."/>
            <person name="Brown W."/>
            <person name="Ekwall K."/>
            <person name="Kellis M."/>
            <person name="Leatherwood J."/>
            <person name="Levin H."/>
            <person name="Margalit H."/>
            <person name="Martienssen R."/>
            <person name="Nieduszynski C.A."/>
            <person name="Spatafora J.W."/>
            <person name="Friedman N."/>
            <person name="Dalgaard J.Z."/>
            <person name="Baumann P."/>
            <person name="Niki H."/>
            <person name="Regev A."/>
            <person name="Nusbaum C."/>
        </authorList>
    </citation>
    <scope>NUCLEOTIDE SEQUENCE [LARGE SCALE GENOMIC DNA]</scope>
    <source>
        <strain evidence="3">yFS286</strain>
    </source>
</reference>
<keyword evidence="1" id="KW-0732">Signal</keyword>
<dbReference type="HOGENOM" id="CLU_984066_0_0_1"/>
<sequence>MEISIRFLIILAYFSLGWATPFNHLSKFDGWSNLEPDYPFYVQKFPYSQNCNGNVSYIMNPPVVEGEGINVITKHAGSILTVPNDRSSVTCTKIGNKKKKCYSGSSPKCFKVPHFDSYISVTMSDSSHQAPKNSSLDSTHYYYMLTPNMTFVYFNSSERLYQNGSYLNYENYLYPCESNQSCQFDFLSFRFLLTYINPKLQYWGYYDEVYPDEVSFFTSLNKQLNLTTKPSKLAYKAPKLKAVSHDKHKSSASFIKVDKYVYIFLVFVTVLFTNL</sequence>
<dbReference type="OrthoDB" id="5416996at2759"/>
<dbReference type="AlphaFoldDB" id="S9RC15"/>
<dbReference type="OMA" id="FYVQKFP"/>
<feature type="chain" id="PRO_5004568497" evidence="1">
    <location>
        <begin position="20"/>
        <end position="275"/>
    </location>
</feature>
<evidence type="ECO:0000313" key="2">
    <source>
        <dbReference type="EMBL" id="EPX71654.1"/>
    </source>
</evidence>
<dbReference type="GeneID" id="25030849"/>
<evidence type="ECO:0000313" key="3">
    <source>
        <dbReference type="Proteomes" id="UP000016088"/>
    </source>
</evidence>
<protein>
    <submittedName>
        <fullName evidence="2">Uncharacterized protein</fullName>
    </submittedName>
</protein>
<name>S9RC15_SCHOY</name>
<keyword evidence="3" id="KW-1185">Reference proteome</keyword>
<feature type="signal peptide" evidence="1">
    <location>
        <begin position="1"/>
        <end position="19"/>
    </location>
</feature>
<organism evidence="2 3">
    <name type="scientific">Schizosaccharomyces octosporus (strain yFS286)</name>
    <name type="common">Fission yeast</name>
    <name type="synonym">Octosporomyces octosporus</name>
    <dbReference type="NCBI Taxonomy" id="483514"/>
    <lineage>
        <taxon>Eukaryota</taxon>
        <taxon>Fungi</taxon>
        <taxon>Dikarya</taxon>
        <taxon>Ascomycota</taxon>
        <taxon>Taphrinomycotina</taxon>
        <taxon>Schizosaccharomycetes</taxon>
        <taxon>Schizosaccharomycetales</taxon>
        <taxon>Schizosaccharomycetaceae</taxon>
        <taxon>Schizosaccharomyces</taxon>
    </lineage>
</organism>
<dbReference type="VEuPathDB" id="FungiDB:SOCG_01869"/>
<gene>
    <name evidence="2" type="ORF">SOCG_01869</name>
</gene>
<dbReference type="RefSeq" id="XP_013020276.1">
    <property type="nucleotide sequence ID" value="XM_013164822.1"/>
</dbReference>
<evidence type="ECO:0000256" key="1">
    <source>
        <dbReference type="SAM" id="SignalP"/>
    </source>
</evidence>
<accession>S9RC15</accession>
<dbReference type="EMBL" id="KE503208">
    <property type="protein sequence ID" value="EPX71654.1"/>
    <property type="molecule type" value="Genomic_DNA"/>
</dbReference>
<proteinExistence type="predicted"/>
<dbReference type="Proteomes" id="UP000016088">
    <property type="component" value="Unassembled WGS sequence"/>
</dbReference>